<accession>A0A2Z2LGK2</accession>
<name>A0A2Z2LGK2_9RICK</name>
<evidence type="ECO:0000256" key="6">
    <source>
        <dbReference type="ARBA" id="ARBA00023136"/>
    </source>
</evidence>
<keyword evidence="5 7" id="KW-1133">Transmembrane helix</keyword>
<comment type="similarity">
    <text evidence="2">Belongs to the CPA3 antiporters (TC 2.A.63) subunit C family.</text>
</comment>
<gene>
    <name evidence="8" type="ORF">AOV_03040</name>
</gene>
<dbReference type="RefSeq" id="WP_075139087.1">
    <property type="nucleotide sequence ID" value="NZ_CP015994.1"/>
</dbReference>
<reference evidence="8 9" key="2">
    <citation type="journal article" date="2019" name="BMC Genomics">
        <title>The Anaplasma ovis genome reveals a high proportion of pseudogenes.</title>
        <authorList>
            <person name="Liu Z."/>
            <person name="Peasley A.M."/>
            <person name="Yang J."/>
            <person name="Li Y."/>
            <person name="Guan G."/>
            <person name="Luo J."/>
            <person name="Yin H."/>
            <person name="Brayton K.A."/>
        </authorList>
    </citation>
    <scope>NUCLEOTIDE SEQUENCE [LARGE SCALE GENOMIC DNA]</scope>
    <source>
        <strain evidence="8 9">Haibei</strain>
    </source>
</reference>
<feature type="transmembrane region" description="Helical" evidence="7">
    <location>
        <begin position="34"/>
        <end position="54"/>
    </location>
</feature>
<dbReference type="NCBIfam" id="NF005624">
    <property type="entry name" value="PRK07375.2-3"/>
    <property type="match status" value="1"/>
</dbReference>
<sequence>MFFFLLHVNHVAAALLMAIGLFTIVVTDNRLKKLMGLGIFQSSVLLFYISLGYVRGAKVPILSGQAGEALYSNPLPSVLMLTAIVVGVATMAVGLAMVMKIEAKPDAA</sequence>
<dbReference type="EMBL" id="CP015994">
    <property type="protein sequence ID" value="ASI47793.1"/>
    <property type="molecule type" value="Genomic_DNA"/>
</dbReference>
<evidence type="ECO:0000313" key="9">
    <source>
        <dbReference type="Proteomes" id="UP000259762"/>
    </source>
</evidence>
<dbReference type="KEGG" id="aoh:AOV_03040"/>
<dbReference type="PANTHER" id="PTHR34583">
    <property type="entry name" value="ANTIPORTER SUBUNIT MNHC2-RELATED"/>
    <property type="match status" value="1"/>
</dbReference>
<dbReference type="InterPro" id="IPR050601">
    <property type="entry name" value="CPA3_antiporter_subunitC"/>
</dbReference>
<evidence type="ECO:0000256" key="2">
    <source>
        <dbReference type="ARBA" id="ARBA00010388"/>
    </source>
</evidence>
<dbReference type="GO" id="GO:0005886">
    <property type="term" value="C:plasma membrane"/>
    <property type="evidence" value="ECO:0007669"/>
    <property type="project" value="UniProtKB-SubCell"/>
</dbReference>
<dbReference type="Pfam" id="PF00420">
    <property type="entry name" value="Oxidored_q2"/>
    <property type="match status" value="1"/>
</dbReference>
<dbReference type="InterPro" id="IPR039428">
    <property type="entry name" value="NUOK/Mnh_C1-like"/>
</dbReference>
<evidence type="ECO:0000313" key="8">
    <source>
        <dbReference type="EMBL" id="ASI47793.1"/>
    </source>
</evidence>
<dbReference type="Gene3D" id="1.10.287.3510">
    <property type="match status" value="1"/>
</dbReference>
<evidence type="ECO:0000256" key="4">
    <source>
        <dbReference type="ARBA" id="ARBA00022692"/>
    </source>
</evidence>
<dbReference type="AlphaFoldDB" id="A0A2Z2LGK2"/>
<protein>
    <submittedName>
        <fullName evidence="8">Cation:proton antiporter</fullName>
    </submittedName>
</protein>
<evidence type="ECO:0000256" key="5">
    <source>
        <dbReference type="ARBA" id="ARBA00022989"/>
    </source>
</evidence>
<organism evidence="8 9">
    <name type="scientific">Anaplasma ovis str. Haibei</name>
    <dbReference type="NCBI Taxonomy" id="1248439"/>
    <lineage>
        <taxon>Bacteria</taxon>
        <taxon>Pseudomonadati</taxon>
        <taxon>Pseudomonadota</taxon>
        <taxon>Alphaproteobacteria</taxon>
        <taxon>Rickettsiales</taxon>
        <taxon>Anaplasmataceae</taxon>
        <taxon>Anaplasma</taxon>
    </lineage>
</organism>
<keyword evidence="6 7" id="KW-0472">Membrane</keyword>
<evidence type="ECO:0000256" key="3">
    <source>
        <dbReference type="ARBA" id="ARBA00022475"/>
    </source>
</evidence>
<comment type="subcellular location">
    <subcellularLocation>
        <location evidence="1">Cell membrane</location>
        <topology evidence="1">Multi-pass membrane protein</topology>
    </subcellularLocation>
</comment>
<keyword evidence="4 7" id="KW-0812">Transmembrane</keyword>
<dbReference type="Proteomes" id="UP000259762">
    <property type="component" value="Chromosome"/>
</dbReference>
<reference evidence="9" key="1">
    <citation type="submission" date="2018-06" db="EMBL/GenBank/DDBJ databases">
        <title>The Anaplasma ovis genome reveals a high proportion of pseudogenes.</title>
        <authorList>
            <person name="Liu Z."/>
            <person name="Peasley A.M."/>
            <person name="Yang J."/>
            <person name="Li Y."/>
            <person name="Guan G."/>
            <person name="Luo J."/>
            <person name="Yin H."/>
            <person name="Brayton K.A."/>
        </authorList>
    </citation>
    <scope>NUCLEOTIDE SEQUENCE [LARGE SCALE GENOMIC DNA]</scope>
    <source>
        <strain evidence="9">Haibei</strain>
    </source>
</reference>
<keyword evidence="9" id="KW-1185">Reference proteome</keyword>
<evidence type="ECO:0000256" key="7">
    <source>
        <dbReference type="SAM" id="Phobius"/>
    </source>
</evidence>
<evidence type="ECO:0000256" key="1">
    <source>
        <dbReference type="ARBA" id="ARBA00004651"/>
    </source>
</evidence>
<dbReference type="PANTHER" id="PTHR34583:SF2">
    <property type="entry name" value="ANTIPORTER SUBUNIT MNHC2-RELATED"/>
    <property type="match status" value="1"/>
</dbReference>
<feature type="transmembrane region" description="Helical" evidence="7">
    <location>
        <begin position="74"/>
        <end position="98"/>
    </location>
</feature>
<feature type="transmembrane region" description="Helical" evidence="7">
    <location>
        <begin position="6"/>
        <end position="27"/>
    </location>
</feature>
<keyword evidence="3" id="KW-1003">Cell membrane</keyword>
<proteinExistence type="inferred from homology"/>
<dbReference type="OrthoDB" id="9799219at2"/>